<organism evidence="2 3">
    <name type="scientific">Microbacterium bandirmense</name>
    <dbReference type="NCBI Taxonomy" id="3122050"/>
    <lineage>
        <taxon>Bacteria</taxon>
        <taxon>Bacillati</taxon>
        <taxon>Actinomycetota</taxon>
        <taxon>Actinomycetes</taxon>
        <taxon>Micrococcales</taxon>
        <taxon>Microbacteriaceae</taxon>
        <taxon>Microbacterium</taxon>
    </lineage>
</organism>
<dbReference type="PANTHER" id="PTHR23131:SF4">
    <property type="entry name" value="METALLO-BETA-LACTAMASE SUPERFAMILY POTEIN"/>
    <property type="match status" value="1"/>
</dbReference>
<accession>A0ABU8LGY8</accession>
<dbReference type="InterPro" id="IPR050662">
    <property type="entry name" value="Sec-metab_biosynth-thioest"/>
</dbReference>
<keyword evidence="3" id="KW-1185">Reference proteome</keyword>
<proteinExistence type="predicted"/>
<reference evidence="2 3" key="1">
    <citation type="submission" date="2024-02" db="EMBL/GenBank/DDBJ databases">
        <authorList>
            <person name="Saticioglu I.B."/>
        </authorList>
    </citation>
    <scope>NUCLEOTIDE SEQUENCE [LARGE SCALE GENOMIC DNA]</scope>
    <source>
        <strain evidence="2 3">Mu-80</strain>
    </source>
</reference>
<evidence type="ECO:0000313" key="2">
    <source>
        <dbReference type="EMBL" id="MEJ1089831.1"/>
    </source>
</evidence>
<dbReference type="Pfam" id="PF00753">
    <property type="entry name" value="Lactamase_B"/>
    <property type="match status" value="1"/>
</dbReference>
<comment type="caution">
    <text evidence="2">The sequence shown here is derived from an EMBL/GenBank/DDBJ whole genome shotgun (WGS) entry which is preliminary data.</text>
</comment>
<dbReference type="EMBL" id="JBBDGM010000019">
    <property type="protein sequence ID" value="MEJ1089831.1"/>
    <property type="molecule type" value="Genomic_DNA"/>
</dbReference>
<dbReference type="Gene3D" id="3.60.15.10">
    <property type="entry name" value="Ribonuclease Z/Hydroxyacylglutathione hydrolase-like"/>
    <property type="match status" value="1"/>
</dbReference>
<dbReference type="SMART" id="SM00849">
    <property type="entry name" value="Lactamase_B"/>
    <property type="match status" value="1"/>
</dbReference>
<sequence>MTGGGRLTPLSEAQLAAWDARIQPAPEQIAPDVWALPVPIPAGTIPHTLCYALIGGDGVHLIDPGWDAAESRAALESGLEAIGRTTADVRSVIATHFHPDHLGAAQALREEVGAQVVFSDVEDSVLQQETAPAASDLASYREQLRTWGVPKARWDELLGSFDRAAHTSTGTPDVAVVDGSVLVLGGHRLQVIATPGHTDGHICLVDDERRLVYTGDHVLPRIYPGIGIGALPGSDPLADYFDSLDRLSPYDEYAVLPGHEYAFHGLGARCAQLVKHHLRRTTELVGLLGENPDRTIWEYARRLTWTAGWEGMTGFWLHSALRQTALHLDYATSPRSRDRLAAHRAEPARH</sequence>
<dbReference type="PANTHER" id="PTHR23131">
    <property type="entry name" value="ENDORIBONUCLEASE LACTB2"/>
    <property type="match status" value="1"/>
</dbReference>
<dbReference type="SUPFAM" id="SSF56281">
    <property type="entry name" value="Metallo-hydrolase/oxidoreductase"/>
    <property type="match status" value="1"/>
</dbReference>
<dbReference type="InterPro" id="IPR001279">
    <property type="entry name" value="Metallo-B-lactamas"/>
</dbReference>
<name>A0ABU8LGY8_9MICO</name>
<feature type="domain" description="Metallo-beta-lactamase" evidence="1">
    <location>
        <begin position="47"/>
        <end position="259"/>
    </location>
</feature>
<evidence type="ECO:0000259" key="1">
    <source>
        <dbReference type="SMART" id="SM00849"/>
    </source>
</evidence>
<dbReference type="RefSeq" id="WP_337333476.1">
    <property type="nucleotide sequence ID" value="NZ_JBBDGM010000019.1"/>
</dbReference>
<protein>
    <submittedName>
        <fullName evidence="2">MBL fold metallo-hydrolase</fullName>
    </submittedName>
</protein>
<dbReference type="Proteomes" id="UP001371224">
    <property type="component" value="Unassembled WGS sequence"/>
</dbReference>
<evidence type="ECO:0000313" key="3">
    <source>
        <dbReference type="Proteomes" id="UP001371224"/>
    </source>
</evidence>
<gene>
    <name evidence="2" type="ORF">WDU99_16060</name>
</gene>
<dbReference type="InterPro" id="IPR036866">
    <property type="entry name" value="RibonucZ/Hydroxyglut_hydro"/>
</dbReference>